<protein>
    <recommendedName>
        <fullName evidence="5">Kinesin motor domain-containing protein</fullName>
    </recommendedName>
</protein>
<feature type="compositionally biased region" description="Basic and acidic residues" evidence="4">
    <location>
        <begin position="320"/>
        <end position="342"/>
    </location>
</feature>
<evidence type="ECO:0000256" key="1">
    <source>
        <dbReference type="ARBA" id="ARBA00023175"/>
    </source>
</evidence>
<dbReference type="PANTHER" id="PTHR47972">
    <property type="entry name" value="KINESIN-LIKE PROTEIN KLP-3"/>
    <property type="match status" value="1"/>
</dbReference>
<dbReference type="InterPro" id="IPR027417">
    <property type="entry name" value="P-loop_NTPase"/>
</dbReference>
<gene>
    <name evidence="6" type="ORF">SAY86_004708</name>
</gene>
<sequence length="342" mass="38925">MIVQISPNENDISETMCSLNFASRVKGVELGCAKKQLDTAEFIKYKQMFEKAKQDLKTKEVQMKKLEETVHSLDMKVKDKDLKNRSLQEKVKELESQLLVERKLARQHVDTKIAEQHQQMRFQDEQSDPMMRTPLMARQLSSLKEPLSPASPLLENRPPLDGFAKKYPGLAEKENTPVGLGFHMIPQKTGRASLCPIAKENQLHPTPRRISMIPLPTATGIKSGLYDFLPEEKEEEGEIEGHEASCLPDKILITNSPKGTRSGVKKLSSALRRSIQRKMKSPMEMRRGGVNVRMEKVRVSIGSRGRIVPHRALLGGNGRAAREKELQQKQNQREKERRGWNF</sequence>
<keyword evidence="3" id="KW-0175">Coiled coil</keyword>
<dbReference type="Proteomes" id="UP001346149">
    <property type="component" value="Unassembled WGS sequence"/>
</dbReference>
<dbReference type="GO" id="GO:0007018">
    <property type="term" value="P:microtubule-based movement"/>
    <property type="evidence" value="ECO:0007669"/>
    <property type="project" value="InterPro"/>
</dbReference>
<dbReference type="EMBL" id="JAXQNO010000001">
    <property type="protein sequence ID" value="KAK4804891.1"/>
    <property type="molecule type" value="Genomic_DNA"/>
</dbReference>
<organism evidence="6 7">
    <name type="scientific">Trapa natans</name>
    <name type="common">Water chestnut</name>
    <dbReference type="NCBI Taxonomy" id="22666"/>
    <lineage>
        <taxon>Eukaryota</taxon>
        <taxon>Viridiplantae</taxon>
        <taxon>Streptophyta</taxon>
        <taxon>Embryophyta</taxon>
        <taxon>Tracheophyta</taxon>
        <taxon>Spermatophyta</taxon>
        <taxon>Magnoliopsida</taxon>
        <taxon>eudicotyledons</taxon>
        <taxon>Gunneridae</taxon>
        <taxon>Pentapetalae</taxon>
        <taxon>rosids</taxon>
        <taxon>malvids</taxon>
        <taxon>Myrtales</taxon>
        <taxon>Lythraceae</taxon>
        <taxon>Trapa</taxon>
    </lineage>
</organism>
<keyword evidence="1" id="KW-0505">Motor protein</keyword>
<comment type="caution">
    <text evidence="6">The sequence shown here is derived from an EMBL/GenBank/DDBJ whole genome shotgun (WGS) entry which is preliminary data.</text>
</comment>
<dbReference type="PANTHER" id="PTHR47972:SF35">
    <property type="entry name" value="KINESIN-LIKE PROTEIN KIN-14Q"/>
    <property type="match status" value="1"/>
</dbReference>
<dbReference type="AlphaFoldDB" id="A0AAN7N504"/>
<accession>A0AAN7N504</accession>
<dbReference type="InterPro" id="IPR027640">
    <property type="entry name" value="Kinesin-like_fam"/>
</dbReference>
<evidence type="ECO:0000256" key="2">
    <source>
        <dbReference type="PROSITE-ProRule" id="PRU00283"/>
    </source>
</evidence>
<evidence type="ECO:0000313" key="7">
    <source>
        <dbReference type="Proteomes" id="UP001346149"/>
    </source>
</evidence>
<keyword evidence="7" id="KW-1185">Reference proteome</keyword>
<dbReference type="GO" id="GO:0005524">
    <property type="term" value="F:ATP binding"/>
    <property type="evidence" value="ECO:0007669"/>
    <property type="project" value="InterPro"/>
</dbReference>
<name>A0AAN7N504_TRANT</name>
<feature type="region of interest" description="Disordered" evidence="4">
    <location>
        <begin position="316"/>
        <end position="342"/>
    </location>
</feature>
<dbReference type="GO" id="GO:0008017">
    <property type="term" value="F:microtubule binding"/>
    <property type="evidence" value="ECO:0007669"/>
    <property type="project" value="InterPro"/>
</dbReference>
<dbReference type="GO" id="GO:0015630">
    <property type="term" value="C:microtubule cytoskeleton"/>
    <property type="evidence" value="ECO:0007669"/>
    <property type="project" value="TreeGrafter"/>
</dbReference>
<dbReference type="SUPFAM" id="SSF52540">
    <property type="entry name" value="P-loop containing nucleoside triphosphate hydrolases"/>
    <property type="match status" value="1"/>
</dbReference>
<comment type="caution">
    <text evidence="2">Lacks conserved residue(s) required for the propagation of feature annotation.</text>
</comment>
<dbReference type="GO" id="GO:0003777">
    <property type="term" value="F:microtubule motor activity"/>
    <property type="evidence" value="ECO:0007669"/>
    <property type="project" value="InterPro"/>
</dbReference>
<reference evidence="6 7" key="1">
    <citation type="journal article" date="2023" name="Hortic Res">
        <title>Pangenome of water caltrop reveals structural variations and asymmetric subgenome divergence after allopolyploidization.</title>
        <authorList>
            <person name="Zhang X."/>
            <person name="Chen Y."/>
            <person name="Wang L."/>
            <person name="Yuan Y."/>
            <person name="Fang M."/>
            <person name="Shi L."/>
            <person name="Lu R."/>
            <person name="Comes H.P."/>
            <person name="Ma Y."/>
            <person name="Chen Y."/>
            <person name="Huang G."/>
            <person name="Zhou Y."/>
            <person name="Zheng Z."/>
            <person name="Qiu Y."/>
        </authorList>
    </citation>
    <scope>NUCLEOTIDE SEQUENCE [LARGE SCALE GENOMIC DNA]</scope>
    <source>
        <strain evidence="6">F231</strain>
    </source>
</reference>
<comment type="similarity">
    <text evidence="2">Belongs to the TRAFAC class myosin-kinesin ATPase superfamily. Kinesin family.</text>
</comment>
<dbReference type="Gene3D" id="1.20.58.1980">
    <property type="match status" value="1"/>
</dbReference>
<proteinExistence type="inferred from homology"/>
<dbReference type="PROSITE" id="PS50067">
    <property type="entry name" value="KINESIN_MOTOR_2"/>
    <property type="match status" value="1"/>
</dbReference>
<dbReference type="InterPro" id="IPR001752">
    <property type="entry name" value="Kinesin_motor_dom"/>
</dbReference>
<evidence type="ECO:0000256" key="4">
    <source>
        <dbReference type="SAM" id="MobiDB-lite"/>
    </source>
</evidence>
<feature type="domain" description="Kinesin motor" evidence="5">
    <location>
        <begin position="1"/>
        <end position="28"/>
    </location>
</feature>
<evidence type="ECO:0000259" key="5">
    <source>
        <dbReference type="PROSITE" id="PS50067"/>
    </source>
</evidence>
<feature type="coiled-coil region" evidence="3">
    <location>
        <begin position="49"/>
        <end position="104"/>
    </location>
</feature>
<evidence type="ECO:0000313" key="6">
    <source>
        <dbReference type="EMBL" id="KAK4804891.1"/>
    </source>
</evidence>
<evidence type="ECO:0000256" key="3">
    <source>
        <dbReference type="SAM" id="Coils"/>
    </source>
</evidence>